<dbReference type="InterPro" id="IPR052048">
    <property type="entry name" value="ST_Response_Regulator"/>
</dbReference>
<dbReference type="InterPro" id="IPR011006">
    <property type="entry name" value="CheY-like_superfamily"/>
</dbReference>
<proteinExistence type="predicted"/>
<accession>A0A2N8KY74</accession>
<protein>
    <recommendedName>
        <fullName evidence="3">Response regulatory domain-containing protein</fullName>
    </recommendedName>
</protein>
<feature type="repeat" description="TPR" evidence="2">
    <location>
        <begin position="255"/>
        <end position="288"/>
    </location>
</feature>
<reference evidence="4 5" key="1">
    <citation type="submission" date="2018-01" db="EMBL/GenBank/DDBJ databases">
        <title>Draft genome sequence of Paucibacter aquatile CR182 isolated from freshwater of the Nakdong River.</title>
        <authorList>
            <person name="Choi A."/>
            <person name="Chung E.J."/>
        </authorList>
    </citation>
    <scope>NUCLEOTIDE SEQUENCE [LARGE SCALE GENOMIC DNA]</scope>
    <source>
        <strain evidence="4 5">CR182</strain>
    </source>
</reference>
<comment type="caution">
    <text evidence="1">Lacks conserved residue(s) required for the propagation of feature annotation.</text>
</comment>
<feature type="domain" description="Response regulatory" evidence="3">
    <location>
        <begin position="26"/>
        <end position="151"/>
    </location>
</feature>
<evidence type="ECO:0000313" key="4">
    <source>
        <dbReference type="EMBL" id="PND38406.1"/>
    </source>
</evidence>
<evidence type="ECO:0000256" key="1">
    <source>
        <dbReference type="PROSITE-ProRule" id="PRU00169"/>
    </source>
</evidence>
<keyword evidence="2" id="KW-0802">TPR repeat</keyword>
<keyword evidence="5" id="KW-1185">Reference proteome</keyword>
<dbReference type="SMART" id="SM00448">
    <property type="entry name" value="REC"/>
    <property type="match status" value="1"/>
</dbReference>
<evidence type="ECO:0000259" key="3">
    <source>
        <dbReference type="PROSITE" id="PS50110"/>
    </source>
</evidence>
<dbReference type="InterPro" id="IPR019734">
    <property type="entry name" value="TPR_rpt"/>
</dbReference>
<sequence length="552" mass="61564">MSNHQFGSAPQFNIALASGAPGGPLKALIIDEGELSRSVITTMLRDMGVQQVHAVRRPEQARRQIKEAGHAYDIIITEFHFRRQSNHDMSGQDLLDELRQARGLPMQTIFIMVTDEARYQHVADAVEGALDDYLLKPFTARQFEERLQIILDRKHALREVFAAIEANDYAGAAELCEAMFHSSQSYKVYAARIGSELYLRLGQLDAARRMFEALLEYKAVPWARLGLAKIDLGNADTATACRSLETLLADNPSYVDAYDVYGRALLESMDFAGAVEMFSKAVQITPGNVARLQKLGSLQLFLGFSENALKHLTAALNIGSQSRSLDYQGLVALGLASLDEEEREGCERASRFLQEALQRFPDSFRVHHLSLCADAVLALSERRADLAQALMRQLAEQLDHPEFSYEMACNLIMLMVRSAGRQAMPEARAWTERATQRFAVSRPRTRMLEMAAAAVPPIEAIVRNAAAGINEAAREAMSHLVSKQHEQTLQALLALAQRSLNARIINLAHATLSHHGQHLSEHAVQQLRGVIDDLHSRYTDGGRRFVERERQV</sequence>
<dbReference type="PROSITE" id="PS50005">
    <property type="entry name" value="TPR"/>
    <property type="match status" value="1"/>
</dbReference>
<dbReference type="Gene3D" id="3.40.50.2300">
    <property type="match status" value="1"/>
</dbReference>
<dbReference type="OrthoDB" id="7298659at2"/>
<comment type="caution">
    <text evidence="4">The sequence shown here is derived from an EMBL/GenBank/DDBJ whole genome shotgun (WGS) entry which is preliminary data.</text>
</comment>
<evidence type="ECO:0000313" key="5">
    <source>
        <dbReference type="Proteomes" id="UP000235916"/>
    </source>
</evidence>
<dbReference type="Gene3D" id="1.25.40.10">
    <property type="entry name" value="Tetratricopeptide repeat domain"/>
    <property type="match status" value="1"/>
</dbReference>
<dbReference type="InterPro" id="IPR011990">
    <property type="entry name" value="TPR-like_helical_dom_sf"/>
</dbReference>
<dbReference type="PROSITE" id="PS50110">
    <property type="entry name" value="RESPONSE_REGULATORY"/>
    <property type="match status" value="1"/>
</dbReference>
<dbReference type="PANTHER" id="PTHR43228:SF1">
    <property type="entry name" value="TWO-COMPONENT RESPONSE REGULATOR ARR22"/>
    <property type="match status" value="1"/>
</dbReference>
<dbReference type="EMBL" id="POSP01000003">
    <property type="protein sequence ID" value="PND38406.1"/>
    <property type="molecule type" value="Genomic_DNA"/>
</dbReference>
<dbReference type="SUPFAM" id="SSF48452">
    <property type="entry name" value="TPR-like"/>
    <property type="match status" value="1"/>
</dbReference>
<dbReference type="SUPFAM" id="SSF52172">
    <property type="entry name" value="CheY-like"/>
    <property type="match status" value="1"/>
</dbReference>
<dbReference type="GO" id="GO:0000160">
    <property type="term" value="P:phosphorelay signal transduction system"/>
    <property type="evidence" value="ECO:0007669"/>
    <property type="project" value="InterPro"/>
</dbReference>
<gene>
    <name evidence="4" type="ORF">C1O66_13310</name>
</gene>
<dbReference type="PANTHER" id="PTHR43228">
    <property type="entry name" value="TWO-COMPONENT RESPONSE REGULATOR"/>
    <property type="match status" value="1"/>
</dbReference>
<dbReference type="Pfam" id="PF00072">
    <property type="entry name" value="Response_reg"/>
    <property type="match status" value="1"/>
</dbReference>
<dbReference type="AlphaFoldDB" id="A0A2N8KY74"/>
<name>A0A2N8KY74_9BURK</name>
<dbReference type="Proteomes" id="UP000235916">
    <property type="component" value="Unassembled WGS sequence"/>
</dbReference>
<evidence type="ECO:0000256" key="2">
    <source>
        <dbReference type="PROSITE-ProRule" id="PRU00339"/>
    </source>
</evidence>
<organism evidence="4 5">
    <name type="scientific">Kinneretia aquatilis</name>
    <dbReference type="NCBI Taxonomy" id="2070761"/>
    <lineage>
        <taxon>Bacteria</taxon>
        <taxon>Pseudomonadati</taxon>
        <taxon>Pseudomonadota</taxon>
        <taxon>Betaproteobacteria</taxon>
        <taxon>Burkholderiales</taxon>
        <taxon>Sphaerotilaceae</taxon>
        <taxon>Roseateles</taxon>
    </lineage>
</organism>
<dbReference type="InterPro" id="IPR001789">
    <property type="entry name" value="Sig_transdc_resp-reg_receiver"/>
</dbReference>
<dbReference type="RefSeq" id="WP_102768325.1">
    <property type="nucleotide sequence ID" value="NZ_POSP01000003.1"/>
</dbReference>